<comment type="caution">
    <text evidence="1">The sequence shown here is derived from an EMBL/GenBank/DDBJ whole genome shotgun (WGS) entry which is preliminary data.</text>
</comment>
<protein>
    <recommendedName>
        <fullName evidence="2">AlpA family phage regulatory protein</fullName>
    </recommendedName>
</protein>
<reference evidence="1" key="1">
    <citation type="journal article" date="2014" name="Front. Microbiol.">
        <title>High frequency of phylogenetically diverse reductive dehalogenase-homologous genes in deep subseafloor sedimentary metagenomes.</title>
        <authorList>
            <person name="Kawai M."/>
            <person name="Futagami T."/>
            <person name="Toyoda A."/>
            <person name="Takaki Y."/>
            <person name="Nishi S."/>
            <person name="Hori S."/>
            <person name="Arai W."/>
            <person name="Tsubouchi T."/>
            <person name="Morono Y."/>
            <person name="Uchiyama I."/>
            <person name="Ito T."/>
            <person name="Fujiyama A."/>
            <person name="Inagaki F."/>
            <person name="Takami H."/>
        </authorList>
    </citation>
    <scope>NUCLEOTIDE SEQUENCE</scope>
    <source>
        <strain evidence="1">Expedition CK06-06</strain>
    </source>
</reference>
<accession>X1AIZ8</accession>
<evidence type="ECO:0008006" key="2">
    <source>
        <dbReference type="Google" id="ProtNLM"/>
    </source>
</evidence>
<name>X1AIZ8_9ZZZZ</name>
<gene>
    <name evidence="1" type="ORF">S01H4_09910</name>
</gene>
<organism evidence="1">
    <name type="scientific">marine sediment metagenome</name>
    <dbReference type="NCBI Taxonomy" id="412755"/>
    <lineage>
        <taxon>unclassified sequences</taxon>
        <taxon>metagenomes</taxon>
        <taxon>ecological metagenomes</taxon>
    </lineage>
</organism>
<evidence type="ECO:0000313" key="1">
    <source>
        <dbReference type="EMBL" id="GAG59941.1"/>
    </source>
</evidence>
<proteinExistence type="predicted"/>
<sequence length="69" mass="8685">MREAKMKVEKKRPQWLNSRQIRRMLGNISRQYFWQLKVRKNFPDPVYSEDGIELWEEEKIKEYIKKRNN</sequence>
<dbReference type="EMBL" id="BART01003684">
    <property type="protein sequence ID" value="GAG59941.1"/>
    <property type="molecule type" value="Genomic_DNA"/>
</dbReference>
<dbReference type="AlphaFoldDB" id="X1AIZ8"/>